<accession>A0ABS3A2L8</accession>
<sequence length="181" mass="20561">MLEWRVKTFSELSVYELYECLRLRVDVFIVEQQAPYSDLDGKDIDPETRHVMGFDGDKLVAYSRLMAQGMGYPPEVQQFIEANDKDVCIGRVIIAKSHRGKGIGHDLMALSFSTIREIYPQDSIFISSQQHLRDYYGAHGFKVFTDRYYEDGCTMLGLRFVPSSIKGDTEPVNLAVSASSN</sequence>
<dbReference type="Pfam" id="PF13673">
    <property type="entry name" value="Acetyltransf_10"/>
    <property type="match status" value="1"/>
</dbReference>
<evidence type="ECO:0000259" key="1">
    <source>
        <dbReference type="PROSITE" id="PS51186"/>
    </source>
</evidence>
<reference evidence="2 3" key="1">
    <citation type="submission" date="2021-02" db="EMBL/GenBank/DDBJ databases">
        <title>Draft Genome Sequences of 5 Vibrio neptunius Strains Isolated From of Bivalve Hatcheries.</title>
        <authorList>
            <person name="Galvis F."/>
            <person name="Barja J.L."/>
            <person name="Lemos M.L."/>
            <person name="Balado M."/>
        </authorList>
    </citation>
    <scope>NUCLEOTIDE SEQUENCE [LARGE SCALE GENOMIC DNA]</scope>
    <source>
        <strain evidence="2 3">PP-145.98</strain>
    </source>
</reference>
<dbReference type="Gene3D" id="3.40.630.30">
    <property type="match status" value="1"/>
</dbReference>
<evidence type="ECO:0000313" key="2">
    <source>
        <dbReference type="EMBL" id="MBN3578449.1"/>
    </source>
</evidence>
<dbReference type="EMBL" id="JAFHLB010000014">
    <property type="protein sequence ID" value="MBN3578449.1"/>
    <property type="molecule type" value="Genomic_DNA"/>
</dbReference>
<protein>
    <submittedName>
        <fullName evidence="2">GNAT family N-acetyltransferase</fullName>
    </submittedName>
</protein>
<dbReference type="CDD" id="cd04301">
    <property type="entry name" value="NAT_SF"/>
    <property type="match status" value="1"/>
</dbReference>
<organism evidence="2 3">
    <name type="scientific">Vibrio neptunius</name>
    <dbReference type="NCBI Taxonomy" id="170651"/>
    <lineage>
        <taxon>Bacteria</taxon>
        <taxon>Pseudomonadati</taxon>
        <taxon>Pseudomonadota</taxon>
        <taxon>Gammaproteobacteria</taxon>
        <taxon>Vibrionales</taxon>
        <taxon>Vibrionaceae</taxon>
        <taxon>Vibrio</taxon>
    </lineage>
</organism>
<dbReference type="SUPFAM" id="SSF55729">
    <property type="entry name" value="Acyl-CoA N-acyltransferases (Nat)"/>
    <property type="match status" value="1"/>
</dbReference>
<dbReference type="Proteomes" id="UP000779070">
    <property type="component" value="Unassembled WGS sequence"/>
</dbReference>
<proteinExistence type="predicted"/>
<keyword evidence="3" id="KW-1185">Reference proteome</keyword>
<dbReference type="RefSeq" id="WP_206370113.1">
    <property type="nucleotide sequence ID" value="NZ_CAWPTM010000051.1"/>
</dbReference>
<evidence type="ECO:0000313" key="3">
    <source>
        <dbReference type="Proteomes" id="UP000779070"/>
    </source>
</evidence>
<name>A0ABS3A2L8_9VIBR</name>
<comment type="caution">
    <text evidence="2">The sequence shown here is derived from an EMBL/GenBank/DDBJ whole genome shotgun (WGS) entry which is preliminary data.</text>
</comment>
<feature type="domain" description="N-acetyltransferase" evidence="1">
    <location>
        <begin position="7"/>
        <end position="162"/>
    </location>
</feature>
<gene>
    <name evidence="2" type="ORF">JYA62_12330</name>
</gene>
<dbReference type="InterPro" id="IPR016181">
    <property type="entry name" value="Acyl_CoA_acyltransferase"/>
</dbReference>
<dbReference type="PROSITE" id="PS51186">
    <property type="entry name" value="GNAT"/>
    <property type="match status" value="1"/>
</dbReference>
<dbReference type="InterPro" id="IPR000182">
    <property type="entry name" value="GNAT_dom"/>
</dbReference>